<comment type="caution">
    <text evidence="3">The sequence shown here is derived from an EMBL/GenBank/DDBJ whole genome shotgun (WGS) entry which is preliminary data.</text>
</comment>
<evidence type="ECO:0000313" key="4">
    <source>
        <dbReference type="Proteomes" id="UP000226442"/>
    </source>
</evidence>
<dbReference type="Proteomes" id="UP000226442">
    <property type="component" value="Unassembled WGS sequence"/>
</dbReference>
<dbReference type="Gene3D" id="1.10.101.10">
    <property type="entry name" value="PGBD-like superfamily/PGBD"/>
    <property type="match status" value="1"/>
</dbReference>
<sequence>MKLQNFLKSKIRYDAKAIAADDELSRQVQTRLIDLGLLKPPVDGIFGPLSTAALHRFQTLMKCGELGFLGAITAEKLIETKKGDIPTPPIVLKILKDTVFKAKPLATSQLLDAEKQSIPAGKEFELIAFAPIRGHLRIALRNQSFKGSGIWYVLGTQAQVTQEGVVLYPKVNPPTVRLGVPYRSQLDNFYNPTGSCNVTSIAMCLDFLNIPRRKKTGQFEDELYEYAIAKNYSRWEALDLAKIVKDYGAQDYFTESATIQDVKDWLASGNPAVIHGYFTSFGHIIVVAGYDNLGFFVHDPYGEWFPEGYNTSVSGSYLYYSERLIRNVCMPDGNFWVHFISK</sequence>
<reference evidence="3" key="1">
    <citation type="submission" date="2017-10" db="EMBL/GenBank/DDBJ databases">
        <title>Draft genome sequence of the planktic cyanobacteria Tychonema bourrellyi isolated from alpine lentic freshwater.</title>
        <authorList>
            <person name="Tett A."/>
            <person name="Armanini F."/>
            <person name="Asnicar F."/>
            <person name="Boscaini A."/>
            <person name="Pasolli E."/>
            <person name="Zolfo M."/>
            <person name="Donati C."/>
            <person name="Salmaso N."/>
            <person name="Segata N."/>
        </authorList>
    </citation>
    <scope>NUCLEOTIDE SEQUENCE</scope>
    <source>
        <strain evidence="3">FEM_GT703</strain>
    </source>
</reference>
<dbReference type="EMBL" id="NXIB02000031">
    <property type="protein sequence ID" value="PHX56092.1"/>
    <property type="molecule type" value="Genomic_DNA"/>
</dbReference>
<dbReference type="RefSeq" id="WP_096828292.1">
    <property type="nucleotide sequence ID" value="NZ_NXIB02000031.1"/>
</dbReference>
<dbReference type="SUPFAM" id="SSF47090">
    <property type="entry name" value="PGBD-like"/>
    <property type="match status" value="1"/>
</dbReference>
<dbReference type="InterPro" id="IPR036366">
    <property type="entry name" value="PGBDSf"/>
</dbReference>
<protein>
    <submittedName>
        <fullName evidence="3">Peptidoglycan-binding protein</fullName>
    </submittedName>
</protein>
<accession>A0A2G4F2W3</accession>
<dbReference type="Pfam" id="PF01471">
    <property type="entry name" value="PG_binding_1"/>
    <property type="match status" value="1"/>
</dbReference>
<feature type="domain" description="Peptidase C39-like" evidence="2">
    <location>
        <begin position="178"/>
        <end position="301"/>
    </location>
</feature>
<dbReference type="InterPro" id="IPR002477">
    <property type="entry name" value="Peptidoglycan-bd-like"/>
</dbReference>
<feature type="domain" description="Peptidoglycan binding-like" evidence="1">
    <location>
        <begin position="25"/>
        <end position="61"/>
    </location>
</feature>
<organism evidence="3 4">
    <name type="scientific">Tychonema bourrellyi FEM_GT703</name>
    <dbReference type="NCBI Taxonomy" id="2040638"/>
    <lineage>
        <taxon>Bacteria</taxon>
        <taxon>Bacillati</taxon>
        <taxon>Cyanobacteriota</taxon>
        <taxon>Cyanophyceae</taxon>
        <taxon>Oscillatoriophycideae</taxon>
        <taxon>Oscillatoriales</taxon>
        <taxon>Microcoleaceae</taxon>
        <taxon>Tychonema</taxon>
    </lineage>
</organism>
<dbReference type="InterPro" id="IPR039564">
    <property type="entry name" value="Peptidase_C39-like"/>
</dbReference>
<evidence type="ECO:0000313" key="3">
    <source>
        <dbReference type="EMBL" id="PHX56092.1"/>
    </source>
</evidence>
<dbReference type="OrthoDB" id="5735764at2"/>
<dbReference type="InterPro" id="IPR036365">
    <property type="entry name" value="PGBD-like_sf"/>
</dbReference>
<evidence type="ECO:0000259" key="1">
    <source>
        <dbReference type="Pfam" id="PF01471"/>
    </source>
</evidence>
<name>A0A2G4F2W3_9CYAN</name>
<dbReference type="Gene3D" id="3.90.70.10">
    <property type="entry name" value="Cysteine proteinases"/>
    <property type="match status" value="1"/>
</dbReference>
<dbReference type="Pfam" id="PF13529">
    <property type="entry name" value="Peptidase_C39_2"/>
    <property type="match status" value="1"/>
</dbReference>
<gene>
    <name evidence="3" type="ORF">CP500_007240</name>
</gene>
<keyword evidence="4" id="KW-1185">Reference proteome</keyword>
<dbReference type="AlphaFoldDB" id="A0A2G4F2W3"/>
<proteinExistence type="predicted"/>
<evidence type="ECO:0000259" key="2">
    <source>
        <dbReference type="Pfam" id="PF13529"/>
    </source>
</evidence>